<comment type="caution">
    <text evidence="1">The sequence shown here is derived from an EMBL/GenBank/DDBJ whole genome shotgun (WGS) entry which is preliminary data.</text>
</comment>
<accession>A0ACC0E8R1</accession>
<dbReference type="Proteomes" id="UP001060170">
    <property type="component" value="Chromosome 9"/>
</dbReference>
<evidence type="ECO:0000313" key="2">
    <source>
        <dbReference type="Proteomes" id="UP001060170"/>
    </source>
</evidence>
<reference evidence="2" key="2">
    <citation type="journal article" date="2018" name="Mol. Plant Microbe Interact.">
        <title>Genome sequence resources for the wheat stripe rust pathogen (Puccinia striiformis f. sp. tritici) and the barley stripe rust pathogen (Puccinia striiformis f. sp. hordei).</title>
        <authorList>
            <person name="Xia C."/>
            <person name="Wang M."/>
            <person name="Yin C."/>
            <person name="Cornejo O.E."/>
            <person name="Hulbert S.H."/>
            <person name="Chen X."/>
        </authorList>
    </citation>
    <scope>NUCLEOTIDE SEQUENCE [LARGE SCALE GENOMIC DNA]</scope>
    <source>
        <strain evidence="2">93-210</strain>
    </source>
</reference>
<name>A0ACC0E8R1_9BASI</name>
<protein>
    <submittedName>
        <fullName evidence="1">Uncharacterized protein</fullName>
    </submittedName>
</protein>
<sequence length="248" mass="28095">MAQRATYDPDHRLKLSFLGGSLLTGLSIWGIKSSYKKYFHRIRSADYVTPSMLKSSSRSMTRPGMRMKGFVTSVGDADNFRLYHTPGFGWNWLRSVPKKRADLKDMTIHIRLAGVDAPELAHFGNPAQPFSKEALEYLTSLVNQRKVTVDLISKDRYNRIVGMAFVRRWRFLPFKQNVSLAMVEKGLATVYRSAGAEYGRYLSQLERAETIAKSKKLGMWSLGSSEFESPRDYKLKHSSSSSSSSSSK</sequence>
<reference evidence="2" key="1">
    <citation type="journal article" date="2018" name="BMC Genomics">
        <title>Genomic insights into host adaptation between the wheat stripe rust pathogen (Puccinia striiformis f. sp. tritici) and the barley stripe rust pathogen (Puccinia striiformis f. sp. hordei).</title>
        <authorList>
            <person name="Xia C."/>
            <person name="Wang M."/>
            <person name="Yin C."/>
            <person name="Cornejo O.E."/>
            <person name="Hulbert S.H."/>
            <person name="Chen X."/>
        </authorList>
    </citation>
    <scope>NUCLEOTIDE SEQUENCE [LARGE SCALE GENOMIC DNA]</scope>
    <source>
        <strain evidence="2">93-210</strain>
    </source>
</reference>
<organism evidence="1 2">
    <name type="scientific">Puccinia striiformis f. sp. tritici</name>
    <dbReference type="NCBI Taxonomy" id="168172"/>
    <lineage>
        <taxon>Eukaryota</taxon>
        <taxon>Fungi</taxon>
        <taxon>Dikarya</taxon>
        <taxon>Basidiomycota</taxon>
        <taxon>Pucciniomycotina</taxon>
        <taxon>Pucciniomycetes</taxon>
        <taxon>Pucciniales</taxon>
        <taxon>Pucciniaceae</taxon>
        <taxon>Puccinia</taxon>
    </lineage>
</organism>
<proteinExistence type="predicted"/>
<keyword evidence="2" id="KW-1185">Reference proteome</keyword>
<reference evidence="1 2" key="3">
    <citation type="journal article" date="2022" name="Microbiol. Spectr.">
        <title>Folding features and dynamics of 3D genome architecture in plant fungal pathogens.</title>
        <authorList>
            <person name="Xia C."/>
        </authorList>
    </citation>
    <scope>NUCLEOTIDE SEQUENCE [LARGE SCALE GENOMIC DNA]</scope>
    <source>
        <strain evidence="1 2">93-210</strain>
    </source>
</reference>
<gene>
    <name evidence="1" type="ORF">MJO28_009312</name>
</gene>
<evidence type="ECO:0000313" key="1">
    <source>
        <dbReference type="EMBL" id="KAI7947404.1"/>
    </source>
</evidence>
<dbReference type="EMBL" id="CM045873">
    <property type="protein sequence ID" value="KAI7947404.1"/>
    <property type="molecule type" value="Genomic_DNA"/>
</dbReference>